<dbReference type="InterPro" id="IPR050244">
    <property type="entry name" value="Auton_GlycylRad_Cofactor"/>
</dbReference>
<sequence>MTAHEISSFSRQISPSDRIAWEGFQPGEWQKRVDIRDFIQRNYSPYEGDGSFLAGPTERTKKIWQKVLDLYEEERKKGVLDVDPAVASSVTAFGPGYIDKENERIVGL</sequence>
<reference evidence="1 2" key="1">
    <citation type="submission" date="2016-10" db="EMBL/GenBank/DDBJ databases">
        <authorList>
            <person name="de Groot N.N."/>
        </authorList>
    </citation>
    <scope>NUCLEOTIDE SEQUENCE [LARGE SCALE GENOMIC DNA]</scope>
    <source>
        <strain evidence="1 2">CGMCC 1.6117</strain>
    </source>
</reference>
<dbReference type="SUPFAM" id="SSF51998">
    <property type="entry name" value="PFL-like glycyl radical enzymes"/>
    <property type="match status" value="1"/>
</dbReference>
<dbReference type="GO" id="GO:0005829">
    <property type="term" value="C:cytosol"/>
    <property type="evidence" value="ECO:0007669"/>
    <property type="project" value="TreeGrafter"/>
</dbReference>
<dbReference type="Gene3D" id="3.20.70.20">
    <property type="match status" value="1"/>
</dbReference>
<keyword evidence="1" id="KW-0808">Transferase</keyword>
<dbReference type="AlphaFoldDB" id="A0A1I0TV04"/>
<dbReference type="PANTHER" id="PTHR30191:SF0">
    <property type="entry name" value="FORMATE ACETYLTRANSFERASE 1"/>
    <property type="match status" value="1"/>
</dbReference>
<gene>
    <name evidence="1" type="ORF">SAMN04487972_11393</name>
</gene>
<protein>
    <submittedName>
        <fullName evidence="1">Formate C-acetyltransferase</fullName>
    </submittedName>
</protein>
<evidence type="ECO:0000313" key="2">
    <source>
        <dbReference type="Proteomes" id="UP000182312"/>
    </source>
</evidence>
<proteinExistence type="predicted"/>
<dbReference type="EMBL" id="FOJO01000013">
    <property type="protein sequence ID" value="SFA55433.1"/>
    <property type="molecule type" value="Genomic_DNA"/>
</dbReference>
<dbReference type="Proteomes" id="UP000182312">
    <property type="component" value="Unassembled WGS sequence"/>
</dbReference>
<organism evidence="1 2">
    <name type="scientific">Paracoccus halophilus</name>
    <dbReference type="NCBI Taxonomy" id="376733"/>
    <lineage>
        <taxon>Bacteria</taxon>
        <taxon>Pseudomonadati</taxon>
        <taxon>Pseudomonadota</taxon>
        <taxon>Alphaproteobacteria</taxon>
        <taxon>Rhodobacterales</taxon>
        <taxon>Paracoccaceae</taxon>
        <taxon>Paracoccus</taxon>
    </lineage>
</organism>
<evidence type="ECO:0000313" key="1">
    <source>
        <dbReference type="EMBL" id="SFA55433.1"/>
    </source>
</evidence>
<dbReference type="GO" id="GO:0008861">
    <property type="term" value="F:formate C-acetyltransferase activity"/>
    <property type="evidence" value="ECO:0007669"/>
    <property type="project" value="TreeGrafter"/>
</dbReference>
<dbReference type="PANTHER" id="PTHR30191">
    <property type="entry name" value="FORMATE ACETYLTRANSFERASE"/>
    <property type="match status" value="1"/>
</dbReference>
<name>A0A1I0TV04_9RHOB</name>
<accession>A0A1I0TV04</accession>